<dbReference type="Pfam" id="PF07498">
    <property type="entry name" value="Rho_N"/>
    <property type="match status" value="1"/>
</dbReference>
<sequence length="214" mass="23867">MSSAEKTDPDLWEKVKDEITQSDKGGEPGQWSARKAQMAVQEYQRRGGGYADDGPDQDDTDLHEWTEEDWGTKSGDAALESGERYLPRKVRMLLTEDEYARSTQKKKDGSGQFVEQPDDVKDKVARIKKDGPTKDMLMERAQDLNIDGRSDMAKDELLDAIDEATDGNGRGKGSKASLEAKTKDELYDMAQDHDVDGRSDMDKDDLVEALKDAG</sequence>
<dbReference type="AlphaFoldDB" id="A0A1H8GD34"/>
<protein>
    <submittedName>
        <fullName evidence="4">Rho termination factor, N-terminal domain</fullName>
    </submittedName>
</protein>
<feature type="compositionally biased region" description="Basic and acidic residues" evidence="1">
    <location>
        <begin position="178"/>
        <end position="214"/>
    </location>
</feature>
<dbReference type="InterPro" id="IPR036269">
    <property type="entry name" value="Rho_N_sf"/>
</dbReference>
<dbReference type="GO" id="GO:0006353">
    <property type="term" value="P:DNA-templated transcription termination"/>
    <property type="evidence" value="ECO:0007669"/>
    <property type="project" value="InterPro"/>
</dbReference>
<keyword evidence="5" id="KW-1185">Reference proteome</keyword>
<feature type="region of interest" description="Disordered" evidence="1">
    <location>
        <begin position="99"/>
        <end position="214"/>
    </location>
</feature>
<feature type="region of interest" description="Disordered" evidence="1">
    <location>
        <begin position="1"/>
        <end position="78"/>
    </location>
</feature>
<feature type="domain" description="DUF5872" evidence="3">
    <location>
        <begin position="7"/>
        <end position="72"/>
    </location>
</feature>
<dbReference type="RefSeq" id="WP_091845283.1">
    <property type="nucleotide sequence ID" value="NZ_FOCM01000004.1"/>
</dbReference>
<proteinExistence type="predicted"/>
<evidence type="ECO:0000259" key="2">
    <source>
        <dbReference type="Pfam" id="PF07498"/>
    </source>
</evidence>
<evidence type="ECO:0000313" key="5">
    <source>
        <dbReference type="Proteomes" id="UP000199372"/>
    </source>
</evidence>
<gene>
    <name evidence="4" type="ORF">SAMN04488011_10420</name>
</gene>
<dbReference type="SUPFAM" id="SSF68912">
    <property type="entry name" value="Rho N-terminal domain-like"/>
    <property type="match status" value="1"/>
</dbReference>
<feature type="compositionally biased region" description="Basic and acidic residues" evidence="1">
    <location>
        <begin position="118"/>
        <end position="157"/>
    </location>
</feature>
<organism evidence="4 5">
    <name type="scientific">Palleronia pelagia</name>
    <dbReference type="NCBI Taxonomy" id="387096"/>
    <lineage>
        <taxon>Bacteria</taxon>
        <taxon>Pseudomonadati</taxon>
        <taxon>Pseudomonadota</taxon>
        <taxon>Alphaproteobacteria</taxon>
        <taxon>Rhodobacterales</taxon>
        <taxon>Roseobacteraceae</taxon>
        <taxon>Palleronia</taxon>
    </lineage>
</organism>
<dbReference type="Pfam" id="PF19197">
    <property type="entry name" value="DUF5872"/>
    <property type="match status" value="1"/>
</dbReference>
<name>A0A1H8GD34_9RHOB</name>
<dbReference type="Proteomes" id="UP000199372">
    <property type="component" value="Unassembled WGS sequence"/>
</dbReference>
<accession>A0A1H8GD34</accession>
<feature type="domain" description="Rho termination factor-like N-terminal" evidence="2">
    <location>
        <begin position="178"/>
        <end position="213"/>
    </location>
</feature>
<reference evidence="5" key="1">
    <citation type="submission" date="2016-10" db="EMBL/GenBank/DDBJ databases">
        <authorList>
            <person name="Varghese N."/>
            <person name="Submissions S."/>
        </authorList>
    </citation>
    <scope>NUCLEOTIDE SEQUENCE [LARGE SCALE GENOMIC DNA]</scope>
    <source>
        <strain evidence="5">DSM 26893</strain>
    </source>
</reference>
<dbReference type="EMBL" id="FOCM01000004">
    <property type="protein sequence ID" value="SEN41417.1"/>
    <property type="molecule type" value="Genomic_DNA"/>
</dbReference>
<dbReference type="InterPro" id="IPR043803">
    <property type="entry name" value="DUF5872"/>
</dbReference>
<dbReference type="InterPro" id="IPR011112">
    <property type="entry name" value="Rho-like_N"/>
</dbReference>
<dbReference type="OrthoDB" id="791686at2"/>
<evidence type="ECO:0000259" key="3">
    <source>
        <dbReference type="Pfam" id="PF19197"/>
    </source>
</evidence>
<evidence type="ECO:0000313" key="4">
    <source>
        <dbReference type="EMBL" id="SEN41417.1"/>
    </source>
</evidence>
<evidence type="ECO:0000256" key="1">
    <source>
        <dbReference type="SAM" id="MobiDB-lite"/>
    </source>
</evidence>
<feature type="compositionally biased region" description="Basic and acidic residues" evidence="1">
    <location>
        <begin position="1"/>
        <end position="26"/>
    </location>
</feature>